<dbReference type="Proteomes" id="UP001305702">
    <property type="component" value="Chromosome"/>
</dbReference>
<dbReference type="EMBL" id="CP130318">
    <property type="protein sequence ID" value="WNQ09035.1"/>
    <property type="molecule type" value="Genomic_DNA"/>
</dbReference>
<accession>A0AA96LAZ3</accession>
<dbReference type="PROSITE" id="PS51257">
    <property type="entry name" value="PROKAR_LIPOPROTEIN"/>
    <property type="match status" value="1"/>
</dbReference>
<dbReference type="PANTHER" id="PTHR43649">
    <property type="entry name" value="ARABINOSE-BINDING PROTEIN-RELATED"/>
    <property type="match status" value="1"/>
</dbReference>
<proteinExistence type="predicted"/>
<feature type="chain" id="PRO_5041647653" evidence="2">
    <location>
        <begin position="20"/>
        <end position="450"/>
    </location>
</feature>
<evidence type="ECO:0000313" key="3">
    <source>
        <dbReference type="EMBL" id="WNQ09035.1"/>
    </source>
</evidence>
<dbReference type="SUPFAM" id="SSF53850">
    <property type="entry name" value="Periplasmic binding protein-like II"/>
    <property type="match status" value="1"/>
</dbReference>
<keyword evidence="2" id="KW-0732">Signal</keyword>
<dbReference type="Gene3D" id="3.40.190.10">
    <property type="entry name" value="Periplasmic binding protein-like II"/>
    <property type="match status" value="1"/>
</dbReference>
<dbReference type="PANTHER" id="PTHR43649:SF12">
    <property type="entry name" value="DIACETYLCHITOBIOSE BINDING PROTEIN DASA"/>
    <property type="match status" value="1"/>
</dbReference>
<evidence type="ECO:0000313" key="4">
    <source>
        <dbReference type="Proteomes" id="UP001305702"/>
    </source>
</evidence>
<gene>
    <name evidence="3" type="ORF">MJA45_15415</name>
</gene>
<sequence>MNRKWIALSAVMTITAAMSLGCSGKNEPAPPAEASGKPEASTSPKTAPVSLKFWGGVPPESGPQQVVDKWNKEHPDIQVEYIRYVNDDTGNLKLETALLSKTETPDLFMTYADERITKRVQAGMTEPLDDLIAKSGFDLNGVIGADRIFKYDNKIHYIPASRSIGAIMINKTALEEAGEKLPVSWTWDEFAALAKKLTKGDRKGLVLEPAQGTLGEYVATTSKPSDWLITADGTSNFNSPALKKGLELQKSLEESGALIKYPDAVAGKITLQNEFLTGKAAMAPAASYLIRYIKDTKNFPHDFPVVFAPYPQYEKDGKVNPGGGLGDYLSINKNSPHKEAAMKFMNWYLTDGVMEMVAGGRIPSNQKIDFNKISTLLIGDAEKLIDKASLQALLSDKLTYPSSNRVPAPAELRAVYKEEMEKYLFGVQPIDKTLEIMKTRGDAIIKNAKK</sequence>
<feature type="signal peptide" evidence="2">
    <location>
        <begin position="1"/>
        <end position="19"/>
    </location>
</feature>
<evidence type="ECO:0000256" key="1">
    <source>
        <dbReference type="SAM" id="MobiDB-lite"/>
    </source>
</evidence>
<protein>
    <submittedName>
        <fullName evidence="3">Sugar ABC transporter substrate-binding protein</fullName>
    </submittedName>
</protein>
<dbReference type="AlphaFoldDB" id="A0AA96LAZ3"/>
<name>A0AA96LAZ3_9BACL</name>
<keyword evidence="4" id="KW-1185">Reference proteome</keyword>
<dbReference type="CDD" id="cd13585">
    <property type="entry name" value="PBP2_TMBP_like"/>
    <property type="match status" value="1"/>
</dbReference>
<dbReference type="Pfam" id="PF01547">
    <property type="entry name" value="SBP_bac_1"/>
    <property type="match status" value="1"/>
</dbReference>
<reference evidence="3 4" key="1">
    <citation type="submission" date="2022-02" db="EMBL/GenBank/DDBJ databases">
        <title>Paenibacillus sp. MBLB1776 Whole Genome Shotgun Sequencing.</title>
        <authorList>
            <person name="Hwang C.Y."/>
            <person name="Cho E.-S."/>
            <person name="Seo M.-J."/>
        </authorList>
    </citation>
    <scope>NUCLEOTIDE SEQUENCE [LARGE SCALE GENOMIC DNA]</scope>
    <source>
        <strain evidence="3 4">MBLB1776</strain>
    </source>
</reference>
<dbReference type="KEGG" id="paun:MJA45_15415"/>
<feature type="region of interest" description="Disordered" evidence="1">
    <location>
        <begin position="25"/>
        <end position="47"/>
    </location>
</feature>
<dbReference type="InterPro" id="IPR050490">
    <property type="entry name" value="Bact_solute-bd_prot1"/>
</dbReference>
<dbReference type="InterPro" id="IPR006059">
    <property type="entry name" value="SBP"/>
</dbReference>
<dbReference type="RefSeq" id="WP_315602802.1">
    <property type="nucleotide sequence ID" value="NZ_CP130318.1"/>
</dbReference>
<organism evidence="3 4">
    <name type="scientific">Paenibacillus aurantius</name>
    <dbReference type="NCBI Taxonomy" id="2918900"/>
    <lineage>
        <taxon>Bacteria</taxon>
        <taxon>Bacillati</taxon>
        <taxon>Bacillota</taxon>
        <taxon>Bacilli</taxon>
        <taxon>Bacillales</taxon>
        <taxon>Paenibacillaceae</taxon>
        <taxon>Paenibacillus</taxon>
    </lineage>
</organism>
<evidence type="ECO:0000256" key="2">
    <source>
        <dbReference type="SAM" id="SignalP"/>
    </source>
</evidence>